<comment type="caution">
    <text evidence="3">The sequence shown here is derived from an EMBL/GenBank/DDBJ whole genome shotgun (WGS) entry which is preliminary data.</text>
</comment>
<proteinExistence type="predicted"/>
<reference evidence="3 4" key="1">
    <citation type="submission" date="2016-07" db="EMBL/GenBank/DDBJ databases">
        <title>Pervasive Adenine N6-methylation of Active Genes in Fungi.</title>
        <authorList>
            <consortium name="DOE Joint Genome Institute"/>
            <person name="Mondo S.J."/>
            <person name="Dannebaum R.O."/>
            <person name="Kuo R.C."/>
            <person name="Labutti K."/>
            <person name="Haridas S."/>
            <person name="Kuo A."/>
            <person name="Salamov A."/>
            <person name="Ahrendt S.R."/>
            <person name="Lipzen A."/>
            <person name="Sullivan W."/>
            <person name="Andreopoulos W.B."/>
            <person name="Clum A."/>
            <person name="Lindquist E."/>
            <person name="Daum C."/>
            <person name="Ramamoorthy G.K."/>
            <person name="Gryganskyi A."/>
            <person name="Culley D."/>
            <person name="Magnuson J.K."/>
            <person name="James T.Y."/>
            <person name="O'Malley M.A."/>
            <person name="Stajich J.E."/>
            <person name="Spatafora J.W."/>
            <person name="Visel A."/>
            <person name="Grigoriev I.V."/>
        </authorList>
    </citation>
    <scope>NUCLEOTIDE SEQUENCE [LARGE SCALE GENOMIC DNA]</scope>
    <source>
        <strain evidence="3 4">NRRL 3301</strain>
    </source>
</reference>
<name>A0A1X2GSX8_9FUNG</name>
<feature type="region of interest" description="Disordered" evidence="1">
    <location>
        <begin position="37"/>
        <end position="56"/>
    </location>
</feature>
<keyword evidence="2" id="KW-1133">Transmembrane helix</keyword>
<evidence type="ECO:0000313" key="4">
    <source>
        <dbReference type="Proteomes" id="UP000242146"/>
    </source>
</evidence>
<keyword evidence="2" id="KW-0812">Transmembrane</keyword>
<evidence type="ECO:0000256" key="1">
    <source>
        <dbReference type="SAM" id="MobiDB-lite"/>
    </source>
</evidence>
<evidence type="ECO:0000256" key="2">
    <source>
        <dbReference type="SAM" id="Phobius"/>
    </source>
</evidence>
<dbReference type="Proteomes" id="UP000242146">
    <property type="component" value="Unassembled WGS sequence"/>
</dbReference>
<gene>
    <name evidence="3" type="ORF">DM01DRAFT_6305</name>
</gene>
<feature type="transmembrane region" description="Helical" evidence="2">
    <location>
        <begin position="12"/>
        <end position="33"/>
    </location>
</feature>
<dbReference type="AlphaFoldDB" id="A0A1X2GSX8"/>
<keyword evidence="2" id="KW-0472">Membrane</keyword>
<feature type="compositionally biased region" description="Basic and acidic residues" evidence="1">
    <location>
        <begin position="37"/>
        <end position="54"/>
    </location>
</feature>
<dbReference type="EMBL" id="MCGT01000004">
    <property type="protein sequence ID" value="ORX60573.1"/>
    <property type="molecule type" value="Genomic_DNA"/>
</dbReference>
<evidence type="ECO:0000313" key="3">
    <source>
        <dbReference type="EMBL" id="ORX60573.1"/>
    </source>
</evidence>
<sequence>MVSPWHHPNLETSLYLAFFFFFFCLWFISWVIVQTQRKERNKRDNGKGDEIEKKMQHRKIMGKEREVVGWGEH</sequence>
<protein>
    <submittedName>
        <fullName evidence="3">Uncharacterized protein</fullName>
    </submittedName>
</protein>
<keyword evidence="4" id="KW-1185">Reference proteome</keyword>
<accession>A0A1X2GSX8</accession>
<organism evidence="3 4">
    <name type="scientific">Hesseltinella vesiculosa</name>
    <dbReference type="NCBI Taxonomy" id="101127"/>
    <lineage>
        <taxon>Eukaryota</taxon>
        <taxon>Fungi</taxon>
        <taxon>Fungi incertae sedis</taxon>
        <taxon>Mucoromycota</taxon>
        <taxon>Mucoromycotina</taxon>
        <taxon>Mucoromycetes</taxon>
        <taxon>Mucorales</taxon>
        <taxon>Cunninghamellaceae</taxon>
        <taxon>Hesseltinella</taxon>
    </lineage>
</organism>